<feature type="compositionally biased region" description="Low complexity" evidence="1">
    <location>
        <begin position="61"/>
        <end position="75"/>
    </location>
</feature>
<dbReference type="EMBL" id="KZ293677">
    <property type="protein sequence ID" value="PBK87623.1"/>
    <property type="molecule type" value="Genomic_DNA"/>
</dbReference>
<dbReference type="InParanoid" id="A0A2H3DH89"/>
<accession>A0A2H3DH89</accession>
<dbReference type="OMA" id="CHFRIDT"/>
<name>A0A2H3DH89_ARMGA</name>
<evidence type="ECO:0000313" key="3">
    <source>
        <dbReference type="Proteomes" id="UP000217790"/>
    </source>
</evidence>
<sequence>MRLGSPPIRYELACRFRIDTTDHLKYTLIVYTSDIQNPTSINFIRHRGDTSTIAKCSSTAVSSTSSSCSPTMFRSYLAPKTRNESPRSSTTRTLPRPSLYGYDVASQRGRTADEDDIDKFQAITASGGMNRSRGGGG</sequence>
<organism evidence="2 3">
    <name type="scientific">Armillaria gallica</name>
    <name type="common">Bulbous honey fungus</name>
    <name type="synonym">Armillaria bulbosa</name>
    <dbReference type="NCBI Taxonomy" id="47427"/>
    <lineage>
        <taxon>Eukaryota</taxon>
        <taxon>Fungi</taxon>
        <taxon>Dikarya</taxon>
        <taxon>Basidiomycota</taxon>
        <taxon>Agaricomycotina</taxon>
        <taxon>Agaricomycetes</taxon>
        <taxon>Agaricomycetidae</taxon>
        <taxon>Agaricales</taxon>
        <taxon>Marasmiineae</taxon>
        <taxon>Physalacriaceae</taxon>
        <taxon>Armillaria</taxon>
    </lineage>
</organism>
<dbReference type="OrthoDB" id="10524142at2759"/>
<dbReference type="Proteomes" id="UP000217790">
    <property type="component" value="Unassembled WGS sequence"/>
</dbReference>
<proteinExistence type="predicted"/>
<reference evidence="3" key="1">
    <citation type="journal article" date="2017" name="Nat. Ecol. Evol.">
        <title>Genome expansion and lineage-specific genetic innovations in the forest pathogenic fungi Armillaria.</title>
        <authorList>
            <person name="Sipos G."/>
            <person name="Prasanna A.N."/>
            <person name="Walter M.C."/>
            <person name="O'Connor E."/>
            <person name="Balint B."/>
            <person name="Krizsan K."/>
            <person name="Kiss B."/>
            <person name="Hess J."/>
            <person name="Varga T."/>
            <person name="Slot J."/>
            <person name="Riley R."/>
            <person name="Boka B."/>
            <person name="Rigling D."/>
            <person name="Barry K."/>
            <person name="Lee J."/>
            <person name="Mihaltcheva S."/>
            <person name="LaButti K."/>
            <person name="Lipzen A."/>
            <person name="Waldron R."/>
            <person name="Moloney N.M."/>
            <person name="Sperisen C."/>
            <person name="Kredics L."/>
            <person name="Vagvoelgyi C."/>
            <person name="Patrignani A."/>
            <person name="Fitzpatrick D."/>
            <person name="Nagy I."/>
            <person name="Doyle S."/>
            <person name="Anderson J.B."/>
            <person name="Grigoriev I.V."/>
            <person name="Gueldener U."/>
            <person name="Muensterkoetter M."/>
            <person name="Nagy L.G."/>
        </authorList>
    </citation>
    <scope>NUCLEOTIDE SEQUENCE [LARGE SCALE GENOMIC DNA]</scope>
    <source>
        <strain evidence="3">Ar21-2</strain>
    </source>
</reference>
<keyword evidence="3" id="KW-1185">Reference proteome</keyword>
<gene>
    <name evidence="2" type="ORF">ARMGADRAFT_447894</name>
</gene>
<dbReference type="AlphaFoldDB" id="A0A2H3DH89"/>
<evidence type="ECO:0000313" key="2">
    <source>
        <dbReference type="EMBL" id="PBK87623.1"/>
    </source>
</evidence>
<feature type="compositionally biased region" description="Low complexity" evidence="1">
    <location>
        <begin position="126"/>
        <end position="137"/>
    </location>
</feature>
<evidence type="ECO:0000256" key="1">
    <source>
        <dbReference type="SAM" id="MobiDB-lite"/>
    </source>
</evidence>
<protein>
    <submittedName>
        <fullName evidence="2">Uncharacterized protein</fullName>
    </submittedName>
</protein>
<feature type="region of interest" description="Disordered" evidence="1">
    <location>
        <begin position="61"/>
        <end position="137"/>
    </location>
</feature>